<evidence type="ECO:0000256" key="9">
    <source>
        <dbReference type="SAM" id="MobiDB-lite"/>
    </source>
</evidence>
<feature type="compositionally biased region" description="Polar residues" evidence="9">
    <location>
        <begin position="519"/>
        <end position="545"/>
    </location>
</feature>
<evidence type="ECO:0000256" key="3">
    <source>
        <dbReference type="ARBA" id="ARBA00022737"/>
    </source>
</evidence>
<feature type="region of interest" description="Disordered" evidence="9">
    <location>
        <begin position="83"/>
        <end position="209"/>
    </location>
</feature>
<evidence type="ECO:0000256" key="6">
    <source>
        <dbReference type="ARBA" id="ARBA00023125"/>
    </source>
</evidence>
<feature type="compositionally biased region" description="Polar residues" evidence="9">
    <location>
        <begin position="84"/>
        <end position="120"/>
    </location>
</feature>
<feature type="compositionally biased region" description="Low complexity" evidence="9">
    <location>
        <begin position="1956"/>
        <end position="1972"/>
    </location>
</feature>
<feature type="compositionally biased region" description="Basic and acidic residues" evidence="9">
    <location>
        <begin position="869"/>
        <end position="919"/>
    </location>
</feature>
<dbReference type="Gene3D" id="3.30.160.60">
    <property type="entry name" value="Classic Zinc Finger"/>
    <property type="match status" value="1"/>
</dbReference>
<feature type="region of interest" description="Disordered" evidence="9">
    <location>
        <begin position="823"/>
        <end position="938"/>
    </location>
</feature>
<keyword evidence="3" id="KW-0677">Repeat</keyword>
<dbReference type="GO" id="GO:0005634">
    <property type="term" value="C:nucleus"/>
    <property type="evidence" value="ECO:0007669"/>
    <property type="project" value="UniProtKB-SubCell"/>
</dbReference>
<accession>A0A0A1WSM9</accession>
<feature type="compositionally biased region" description="Polar residues" evidence="9">
    <location>
        <begin position="644"/>
        <end position="655"/>
    </location>
</feature>
<sequence length="3888" mass="433577">MADFDKKFKEMQKFLPFLQNVIEKLRSSTEQSDDNPRKEQLKKMEVLHDLLKSNGKKLKMETLQKCEALLIKLHSKMERIPFLQSENETSKPTNQTSNLIYKTTTKSNTEVPSDKNTTVYSVDIVDITGPESPPPQPLEEVPPVEIPTERRCSPMPDIKSSRTERDKHKHIAHKNERNYKQHSSQQQPERHHHHTQALNHNRSVEKTKINTNDSSQIFNRRSVVNAESATDTANKYPFDPLRNRDPRASNAFTHEIYSPEECWDNPSSGKRTATNANHTAVSTDLATAKSLRDQTYHDTIFNFKKSLPKTAEMFSRVRNLEQPTAGSNRTAAISMPVKVPTIPDVLKSPPLSASDISDLLKESGGKVVPSISEIGIRRPAKDTVSNNIGTTVQQISPMEAATLDQVRKKFAIVTKSSPQLRDSPDVLKSPLTSSPKDVPTSLPKERIALKYNPHPRTERNTQPIGSSSSSASVTHVAQPIDPRLTHRRLSIAGNNLSTGSTSNALNSAAPHDPRLRNVAASSTTSGLYKQTQHPTSLSINTNATNKPPLKQPHIPSLLDVKVADPRKSYNANFTNTTMVPRQHVGNNMPANQTQAAIFSRRDFPIKTTAPVVERPTVQKSKSGYSSEENWDSDPETPAVPKVVTQPSQPTQNQPFTEPVKARDGHTDAGFRSVKPPLLPTPTFGRPIGGNGSKPTHHVNPHFPNPQHSQSVPQYSNNCKFSALLNDKTERSKYFESKKQKQSEPRTYMEHRKAKARAAAEDAARKAAAIETIKTPTKDIGEVSDVDSSVLAKLSEHPPVASTLDKLYRSTDFTSCEFPKAKTSFKIPKKPAEKTIEKPVAEPKVVVENKEDVKETQKEPLKDTSTTIQDDTKKTEEKLPEPKKIQEGTSEKQQGKKNNNKESAKKVCVDTKNKSSENVKKKPVSKGGVQSKSQATLNTDVTKIQNKCNKSEEVVENNITKTVKEMGLSIKISPNSADSSKEQANNTTEPKQSNETQKTVEDNPILESATDKSDIEKSGAENLVSESPAKDECNETKSMPTKEVDCKSLSTAMFLKKLQGIGKPARILQRRNTMMVHGSLPEVDKEKIFPIKSLVYEDIQGAKEEELRKEIAKMPKMNKSLAEMFQKTDDNCKVSTQNIISGKRRTRTNVNFNEVQRSLEIFNHKRRSEPLKQPVEKASPVTIKKKVSPKGKKGAKGKAKNDTSVDTTCEEELVKTENIEQVTATKTEKKPTKRRSAKVIKWEEALESPEPNKADADNEAASKETNEETVDKIVQVEEATTTTVVVEKSVKPISRIDALMDEDAQKRLLLESFVHDILNPKKDKAQIFSLLSQILSEDNLKFVKEIVDSAADKTATQNEEVNEEVAEEENNKSPSVEALNVNNAEEKTIKNDNTAAVCAPKPIKSKGKWKGRKNELDRLNEDIRTMFISQGVLTATGRRMCTLVAAAEEANKTDANTDKNATPHEVAEAEVICKSPAAQAEPEIPTVRRLRKAKVLLKHIDFKEIKKSADIAETEMDEVSADKSPPRKMPILKPHTPIKQSDIEDEISELAERPTAKRIKLDTDVKRVHTRPGPKCSKKQPIAISSDDDVTEADDNSSDNKVMLPALMATKKKSIVKNTNKEWHSQSKWAQWCVLCDIKITQPATHYMRSHGEFYAARLAPNILEKLKVGEMNKPYFSVFSKKVTTWFYRCPFCLQYKRMQWQGWLKHLIMHTGEYNFECSKCQRPAAMACQLEYHVKHKCLGATVVRKNAIPFDTELRAHVCHRCHFIQLIRENMDKHFVQQHGIAKTRATKMGFTIVLFDTRDVQLIENSRTLELETKIINEGLESIDIVENATAAETKSKDESIDSDDIPIAVTLQCNKAAEAKKIAVEIALSSNIFVPTRETNESPTMNNFAQSLFTITNVQETAPSSSGISIAERLSQKFKNIQSNKAATIANIDKVTEIPNTIAAEAVERAAPAPSITDESSTTTSSKEVVSCPTLENQLNSATETALSTNTVAIAPTHEQQLNSTIETALPINDVSITPEIEQQLNSSTETALSTMDVIKTAANETSDQVIAASTSERIVDSPIEDDDDNWEDIEITESAPSTTSSTISAASSTNNKSVKTKNKNVLHKLNRLYATNNKLKKSLTLTIGNRKREERRDSIASNPFNKENAVRTAVINVDKSNEPETVELPTINATSTDTVATAVTTETTVTMPCIISSTNTVTQSTVAPATTTNAVSEKEAITVATAAPILGFRPLITNLDDLLPDSPCNDPLELVPELTPMESLQDLCDVSSILNSDYMSDNWLTNTTTSNLNNDNSQQANMQEALDFVKEQQSVQCSVNTTMPLAPLASIQRIQNIGYSKSVDDNTYKFYCLSDNCTFIYSSELIGLESHFRCEHAQAAWNGYCHSCKAKVEATAESMLPLSAELSHMSSKHLIVASAPPSLPIVDDLRQTSKSNSPALDEDRPRIKIRRLTGDCLSTTPTPTTTQSSKTVSTFDENAQLVALTQAAPRLQSTITTSFLNQLPTTVDKQSVENRHFENIGLQAQACPLNIIKPSTTTPCQLQIASVVSLQDQQFSNAVAPTAPLPVISNVCSLNSRSVSSPVNNVGSLWAQHIVDERTELERAAAESMEVSRILSSTYSNTPTQSNAIATSIRTINDSPEPQVVAETVPVAQATSGNYLITQTVSAQYVEGRVGFNISIANNPAVRSIRSDSGSNGSTTSAVVAPTPQFKCMANACKYQTRLPVAMVDHIHFHDRQNFSPQREYLRCSQCTFLAEDVDGFIQHTEQKHGMFMRSATDTGSTITNGSPQTTVGNTTTNQDTNKRQEQDMPQTFTQKTWETALKEIVATTGVPDSKLFRCTVEDCKTRLNESTYFSHVVYHLSTLGQKNINNRTYKCSHCYCSYNKPQKIKAHIKTHGVHKYFCYLCTQTAINVEQMHKHFEERHWRSKKLRSTPLPYKQDATTTYYVIYTTLLSKYEIQQFREKLIAEWQRKKSSARTHFKPSEIGLMPLTPIFGKDLNCAICAYKTKVRTNLMRHLQMHTDDSNGGAQPVANVDPVNPVPCLNSSEKHFDKMTNLASSSLVVSSSSNSTSANSTNASANGGANGKAKFTYDYVPDTKRFTCGVSNCQYLTISDDIFRSHLNALHSDITVYNCPHCKEENCKRGLSVDRILGHLRFHGAKLYVCDSCGYMHYMRTVVERHIRQHDVHPPLFVKVIECDRTKENTAKKVDNTPTPTGIGTPTVAPTDTQQSKCKQKWTCNLCGHKTMTQQQIIAHTTAQHSCKNQYQCMHCAFNATQLIQIMSHIDEKHAGKKREARYVYEKLGGKEEEEEDSNNVNTIDTRPLWQRDDPTRVRHIRGILMEDEEESERYRKRLRLDDIDEIMENDDGDENININQFGLVCYYCCAQCASPKELFEEHWQATVCTKYDAKKPLRFRLGIQLKCAHCLAFVGNSQQLMKHMKEVHKATKYVAADPHATGAGLTCGHCGYHSHTLLHLAQHTTRMRHKPFDLKTITIAQLEKLKALGTPLSYVHCLSCMELLADQAAYEAHVLARANVCDNNKSQKLVNKLIYACPFCAYTSQNEIIVLRHMIEHYSGFKRCYFCTQPQATFNGYMQHCYSDHREEIKNFCVIFTIHEISKYLQQLLVVFPNGLTFNLNNLRLVQGLRDYGNKHIKQLYEEIQKTSQQPPIPRLSLGRLVAKKCSEAKMSPTATKESASVSTAAALQLAGNNVKQLQTAFKAQKIMKRRSTIALGRDEAAITHLAMNSPTVDARTARLFNVKKRKIQHNLDLLPPPTATITIPTATTNSVPRDPLSLSDNETEPQPFSYYGQTPEPIDFSKVFIKIAAANTVETKINISKFKLLYNIAPRVLVTPTDMTKYCKPSVVQAKYVKPCPASHKIRYT</sequence>
<feature type="compositionally biased region" description="Polar residues" evidence="9">
    <location>
        <begin position="492"/>
        <end position="506"/>
    </location>
</feature>
<keyword evidence="5" id="KW-0862">Zinc</keyword>
<feature type="region of interest" description="Disordered" evidence="9">
    <location>
        <begin position="1352"/>
        <end position="1373"/>
    </location>
</feature>
<feature type="compositionally biased region" description="Polar residues" evidence="9">
    <location>
        <begin position="617"/>
        <end position="627"/>
    </location>
</feature>
<feature type="compositionally biased region" description="Basic and acidic residues" evidence="9">
    <location>
        <begin position="659"/>
        <end position="668"/>
    </location>
</feature>
<dbReference type="GO" id="GO:0008270">
    <property type="term" value="F:zinc ion binding"/>
    <property type="evidence" value="ECO:0007669"/>
    <property type="project" value="UniProtKB-KW"/>
</dbReference>
<evidence type="ECO:0000256" key="1">
    <source>
        <dbReference type="ARBA" id="ARBA00004123"/>
    </source>
</evidence>
<feature type="region of interest" description="Disordered" evidence="9">
    <location>
        <begin position="607"/>
        <end position="679"/>
    </location>
</feature>
<protein>
    <recommendedName>
        <fullName evidence="10">C2H2-type domain-containing protein</fullName>
    </recommendedName>
</protein>
<feature type="compositionally biased region" description="Acidic residues" evidence="9">
    <location>
        <begin position="1585"/>
        <end position="1596"/>
    </location>
</feature>
<feature type="domain" description="C2H2-type" evidence="10">
    <location>
        <begin position="2881"/>
        <end position="2908"/>
    </location>
</feature>
<evidence type="ECO:0000256" key="4">
    <source>
        <dbReference type="ARBA" id="ARBA00022771"/>
    </source>
</evidence>
<dbReference type="PROSITE" id="PS50157">
    <property type="entry name" value="ZINC_FINGER_C2H2_2"/>
    <property type="match status" value="3"/>
</dbReference>
<keyword evidence="2" id="KW-0479">Metal-binding</keyword>
<feature type="region of interest" description="Disordered" evidence="9">
    <location>
        <begin position="3788"/>
        <end position="3807"/>
    </location>
</feature>
<reference evidence="11" key="2">
    <citation type="journal article" date="2015" name="Gigascience">
        <title>Reconstructing a comprehensive transcriptome assembly of a white-pupal translocated strain of the pest fruit fly Bactrocera cucurbitae.</title>
        <authorList>
            <person name="Sim S.B."/>
            <person name="Calla B."/>
            <person name="Hall B."/>
            <person name="DeRego T."/>
            <person name="Geib S.M."/>
        </authorList>
    </citation>
    <scope>NUCLEOTIDE SEQUENCE</scope>
</reference>
<dbReference type="PANTHER" id="PTHR24392">
    <property type="entry name" value="ZINC FINGER PROTEIN"/>
    <property type="match status" value="1"/>
</dbReference>
<evidence type="ECO:0000259" key="10">
    <source>
        <dbReference type="PROSITE" id="PS50157"/>
    </source>
</evidence>
<dbReference type="InterPro" id="IPR013087">
    <property type="entry name" value="Znf_C2H2_type"/>
</dbReference>
<proteinExistence type="predicted"/>
<feature type="region of interest" description="Disordered" evidence="9">
    <location>
        <begin position="3212"/>
        <end position="3231"/>
    </location>
</feature>
<feature type="region of interest" description="Disordered" evidence="9">
    <location>
        <begin position="2787"/>
        <end position="2816"/>
    </location>
</feature>
<feature type="region of interest" description="Disordered" evidence="9">
    <location>
        <begin position="1956"/>
        <end position="1975"/>
    </location>
</feature>
<feature type="domain" description="C2H2-type" evidence="10">
    <location>
        <begin position="3005"/>
        <end position="3032"/>
    </location>
</feature>
<dbReference type="Pfam" id="PF21538">
    <property type="entry name" value="Med15_M"/>
    <property type="match status" value="1"/>
</dbReference>
<keyword evidence="4 8" id="KW-0863">Zinc-finger</keyword>
<organism evidence="11">
    <name type="scientific">Zeugodacus cucurbitae</name>
    <name type="common">Melon fruit fly</name>
    <name type="synonym">Bactrocera cucurbitae</name>
    <dbReference type="NCBI Taxonomy" id="28588"/>
    <lineage>
        <taxon>Eukaryota</taxon>
        <taxon>Metazoa</taxon>
        <taxon>Ecdysozoa</taxon>
        <taxon>Arthropoda</taxon>
        <taxon>Hexapoda</taxon>
        <taxon>Insecta</taxon>
        <taxon>Pterygota</taxon>
        <taxon>Neoptera</taxon>
        <taxon>Endopterygota</taxon>
        <taxon>Diptera</taxon>
        <taxon>Brachycera</taxon>
        <taxon>Muscomorpha</taxon>
        <taxon>Tephritoidea</taxon>
        <taxon>Tephritidae</taxon>
        <taxon>Zeugodacus</taxon>
        <taxon>Zeugodacus</taxon>
    </lineage>
</organism>
<feature type="compositionally biased region" description="Basic residues" evidence="9">
    <location>
        <begin position="1567"/>
        <end position="1577"/>
    </location>
</feature>
<feature type="domain" description="C2H2-type" evidence="10">
    <location>
        <begin position="3169"/>
        <end position="3196"/>
    </location>
</feature>
<keyword evidence="6" id="KW-0238">DNA-binding</keyword>
<evidence type="ECO:0000256" key="7">
    <source>
        <dbReference type="ARBA" id="ARBA00023242"/>
    </source>
</evidence>
<feature type="compositionally biased region" description="Low complexity" evidence="9">
    <location>
        <begin position="2797"/>
        <end position="2807"/>
    </location>
</feature>
<feature type="compositionally biased region" description="Basic and acidic residues" evidence="9">
    <location>
        <begin position="829"/>
        <end position="861"/>
    </location>
</feature>
<feature type="compositionally biased region" description="Basic and acidic residues" evidence="9">
    <location>
        <begin position="1027"/>
        <end position="1037"/>
    </location>
</feature>
<dbReference type="PROSITE" id="PS00028">
    <property type="entry name" value="ZINC_FINGER_C2H2_1"/>
    <property type="match status" value="2"/>
</dbReference>
<name>A0A0A1WSM9_ZEUCU</name>
<feature type="compositionally biased region" description="Polar residues" evidence="9">
    <location>
        <begin position="971"/>
        <end position="996"/>
    </location>
</feature>
<feature type="compositionally biased region" description="Polar residues" evidence="9">
    <location>
        <begin position="927"/>
        <end position="938"/>
    </location>
</feature>
<feature type="region of interest" description="Disordered" evidence="9">
    <location>
        <begin position="969"/>
        <end position="1037"/>
    </location>
</feature>
<evidence type="ECO:0000313" key="11">
    <source>
        <dbReference type="EMBL" id="JAD02084.1"/>
    </source>
</evidence>
<evidence type="ECO:0000256" key="5">
    <source>
        <dbReference type="ARBA" id="ARBA00022833"/>
    </source>
</evidence>
<feature type="region of interest" description="Disordered" evidence="9">
    <location>
        <begin position="2084"/>
        <end position="2105"/>
    </location>
</feature>
<evidence type="ECO:0000256" key="8">
    <source>
        <dbReference type="PROSITE-ProRule" id="PRU00042"/>
    </source>
</evidence>
<reference evidence="11" key="1">
    <citation type="submission" date="2014-11" db="EMBL/GenBank/DDBJ databases">
        <authorList>
            <person name="Geib S."/>
        </authorList>
    </citation>
    <scope>NUCLEOTIDE SEQUENCE</scope>
</reference>
<feature type="region of interest" description="Disordered" evidence="9">
    <location>
        <begin position="1563"/>
        <end position="1597"/>
    </location>
</feature>
<evidence type="ECO:0000256" key="2">
    <source>
        <dbReference type="ARBA" id="ARBA00022723"/>
    </source>
</evidence>
<dbReference type="SMART" id="SM00355">
    <property type="entry name" value="ZnF_C2H2"/>
    <property type="match status" value="17"/>
</dbReference>
<dbReference type="InterPro" id="IPR048385">
    <property type="entry name" value="Med15_central"/>
</dbReference>
<dbReference type="PANTHER" id="PTHR24392:SF31">
    <property type="entry name" value="C2H2-TYPE DOMAIN-CONTAINING PROTEIN"/>
    <property type="match status" value="1"/>
</dbReference>
<feature type="compositionally biased region" description="Basic and acidic residues" evidence="9">
    <location>
        <begin position="1008"/>
        <end position="1018"/>
    </location>
</feature>
<feature type="compositionally biased region" description="Low complexity" evidence="9">
    <location>
        <begin position="2084"/>
        <end position="2104"/>
    </location>
</feature>
<dbReference type="GO" id="GO:0003677">
    <property type="term" value="F:DNA binding"/>
    <property type="evidence" value="ECO:0007669"/>
    <property type="project" value="UniProtKB-KW"/>
</dbReference>
<dbReference type="EMBL" id="GBXI01012208">
    <property type="protein sequence ID" value="JAD02084.1"/>
    <property type="molecule type" value="Transcribed_RNA"/>
</dbReference>
<feature type="compositionally biased region" description="Low complexity" evidence="9">
    <location>
        <begin position="3218"/>
        <end position="3231"/>
    </location>
</feature>
<keyword evidence="7" id="KW-0539">Nucleus</keyword>
<feature type="region of interest" description="Disordered" evidence="9">
    <location>
        <begin position="1242"/>
        <end position="1267"/>
    </location>
</feature>
<feature type="region of interest" description="Disordered" evidence="9">
    <location>
        <begin position="415"/>
        <end position="555"/>
    </location>
</feature>
<gene>
    <name evidence="11" type="ORF">g.49341</name>
</gene>
<feature type="compositionally biased region" description="Polar residues" evidence="9">
    <location>
        <begin position="2787"/>
        <end position="2796"/>
    </location>
</feature>
<comment type="subcellular location">
    <subcellularLocation>
        <location evidence="1">Nucleus</location>
    </subcellularLocation>
</comment>